<evidence type="ECO:0000313" key="6">
    <source>
        <dbReference type="Proteomes" id="UP000254047"/>
    </source>
</evidence>
<accession>A0A380FVJ9</accession>
<keyword evidence="4" id="KW-0808">Transferase</keyword>
<dbReference type="AlphaFoldDB" id="A0A380FVJ9"/>
<name>A0A380FVJ9_9STAP</name>
<feature type="transmembrane region" description="Helical" evidence="2">
    <location>
        <begin position="139"/>
        <end position="161"/>
    </location>
</feature>
<feature type="transmembrane region" description="Helical" evidence="2">
    <location>
        <begin position="241"/>
        <end position="261"/>
    </location>
</feature>
<keyword evidence="2" id="KW-0472">Membrane</keyword>
<gene>
    <name evidence="5" type="ORF">BJR09_04335</name>
    <name evidence="4" type="ORF">NCTC13830_00433</name>
</gene>
<dbReference type="Proteomes" id="UP000254047">
    <property type="component" value="Unassembled WGS sequence"/>
</dbReference>
<keyword evidence="2" id="KW-1133">Transmembrane helix</keyword>
<dbReference type="EMBL" id="SRLS01000005">
    <property type="protein sequence ID" value="TGE18163.1"/>
    <property type="molecule type" value="Genomic_DNA"/>
</dbReference>
<feature type="compositionally biased region" description="Low complexity" evidence="1">
    <location>
        <begin position="28"/>
        <end position="38"/>
    </location>
</feature>
<reference evidence="5 7" key="2">
    <citation type="submission" date="2019-04" db="EMBL/GenBank/DDBJ databases">
        <title>Genomic characterization of Staphylococcus petrasii strains.</title>
        <authorList>
            <person name="Vrbovska V."/>
            <person name="Kovarovic V."/>
            <person name="Maslanova I."/>
            <person name="Indrakova A."/>
            <person name="Petras P."/>
            <person name="Sedo O."/>
            <person name="Svec P."/>
            <person name="Fisarova L."/>
            <person name="Sedlacek I."/>
            <person name="Doskar J."/>
            <person name="Pantucek R."/>
        </authorList>
    </citation>
    <scope>NUCLEOTIDE SEQUENCE [LARGE SCALE GENOMIC DNA]</scope>
    <source>
        <strain evidence="5 7">P5404</strain>
    </source>
</reference>
<feature type="region of interest" description="Disordered" evidence="1">
    <location>
        <begin position="27"/>
        <end position="74"/>
    </location>
</feature>
<evidence type="ECO:0000313" key="7">
    <source>
        <dbReference type="Proteomes" id="UP000297598"/>
    </source>
</evidence>
<dbReference type="Pfam" id="PF13240">
    <property type="entry name" value="Zn_Ribbon_1"/>
    <property type="match status" value="1"/>
</dbReference>
<keyword evidence="4" id="KW-0012">Acyltransferase</keyword>
<keyword evidence="7" id="KW-1185">Reference proteome</keyword>
<reference evidence="4 6" key="1">
    <citation type="submission" date="2018-06" db="EMBL/GenBank/DDBJ databases">
        <authorList>
            <consortium name="Pathogen Informatics"/>
            <person name="Doyle S."/>
        </authorList>
    </citation>
    <scope>NUCLEOTIDE SEQUENCE [LARGE SCALE GENOMIC DNA]</scope>
    <source>
        <strain evidence="4 6">NCTC13830</strain>
    </source>
</reference>
<protein>
    <submittedName>
        <fullName evidence="4">Acyl-CoA cholesterol acyltransferase</fullName>
    </submittedName>
    <submittedName>
        <fullName evidence="5">Zinc ribbon domain-containing protein</fullName>
    </submittedName>
</protein>
<dbReference type="RefSeq" id="WP_103298079.1">
    <property type="nucleotide sequence ID" value="NZ_PPQT01000059.1"/>
</dbReference>
<feature type="domain" description="Zinc-ribbon" evidence="3">
    <location>
        <begin position="3"/>
        <end position="24"/>
    </location>
</feature>
<feature type="transmembrane region" description="Helical" evidence="2">
    <location>
        <begin position="215"/>
        <end position="235"/>
    </location>
</feature>
<dbReference type="InterPro" id="IPR026870">
    <property type="entry name" value="Zinc_ribbon_dom"/>
</dbReference>
<organism evidence="4 6">
    <name type="scientific">Staphylococcus petrasii</name>
    <dbReference type="NCBI Taxonomy" id="1276936"/>
    <lineage>
        <taxon>Bacteria</taxon>
        <taxon>Bacillati</taxon>
        <taxon>Bacillota</taxon>
        <taxon>Bacilli</taxon>
        <taxon>Bacillales</taxon>
        <taxon>Staphylococcaceae</taxon>
        <taxon>Staphylococcus</taxon>
    </lineage>
</organism>
<keyword evidence="2" id="KW-0812">Transmembrane</keyword>
<evidence type="ECO:0000259" key="3">
    <source>
        <dbReference type="Pfam" id="PF13240"/>
    </source>
</evidence>
<dbReference type="Proteomes" id="UP000297598">
    <property type="component" value="Unassembled WGS sequence"/>
</dbReference>
<evidence type="ECO:0000256" key="1">
    <source>
        <dbReference type="SAM" id="MobiDB-lite"/>
    </source>
</evidence>
<evidence type="ECO:0000256" key="2">
    <source>
        <dbReference type="SAM" id="Phobius"/>
    </source>
</evidence>
<dbReference type="GO" id="GO:0016746">
    <property type="term" value="F:acyltransferase activity"/>
    <property type="evidence" value="ECO:0007669"/>
    <property type="project" value="UniProtKB-KW"/>
</dbReference>
<evidence type="ECO:0000313" key="5">
    <source>
        <dbReference type="EMBL" id="TGE18163.1"/>
    </source>
</evidence>
<sequence length="317" mass="35029">MQCPNCGQTYQPGDLFCGECGTKLPAATSQSTPSTSESLNLDHNQSNTQKVVTSTTQSTSNAESTSEVHSNQNVHSQNVNQNEHYQSQYAQGYPSYQQRYAPGPFTFKVRAVVNESKQFFRQAFSSHDATIKSPHAFSYTLLVSLIILGLFIVGLFVHSFIPDAIEEFGITRTSITTRIVVGVAILTGVVSIATFAVIRLTVVSAVQFKKVLSDFVLVNTLTVSILLLGLISIFLQLYKVGGLLIVLSFFVLISSGIYLISKYSAHQLLRVPSFYSSIILIIIVSLVFYFYGSSLINQFWDTKYLWDFLGSGRHGLL</sequence>
<dbReference type="OrthoDB" id="2414157at2"/>
<feature type="compositionally biased region" description="Low complexity" evidence="1">
    <location>
        <begin position="45"/>
        <end position="61"/>
    </location>
</feature>
<evidence type="ECO:0000313" key="4">
    <source>
        <dbReference type="EMBL" id="SUM42909.1"/>
    </source>
</evidence>
<feature type="transmembrane region" description="Helical" evidence="2">
    <location>
        <begin position="273"/>
        <end position="291"/>
    </location>
</feature>
<feature type="transmembrane region" description="Helical" evidence="2">
    <location>
        <begin position="181"/>
        <end position="203"/>
    </location>
</feature>
<dbReference type="EMBL" id="UHDO01000001">
    <property type="protein sequence ID" value="SUM42909.1"/>
    <property type="molecule type" value="Genomic_DNA"/>
</dbReference>
<proteinExistence type="predicted"/>